<reference evidence="2 3" key="1">
    <citation type="submission" date="2019-02" db="EMBL/GenBank/DDBJ databases">
        <title>Deep-cultivation of Planctomycetes and their phenomic and genomic characterization uncovers novel biology.</title>
        <authorList>
            <person name="Wiegand S."/>
            <person name="Jogler M."/>
            <person name="Boedeker C."/>
            <person name="Pinto D."/>
            <person name="Vollmers J."/>
            <person name="Rivas-Marin E."/>
            <person name="Kohn T."/>
            <person name="Peeters S.H."/>
            <person name="Heuer A."/>
            <person name="Rast P."/>
            <person name="Oberbeckmann S."/>
            <person name="Bunk B."/>
            <person name="Jeske O."/>
            <person name="Meyerdierks A."/>
            <person name="Storesund J.E."/>
            <person name="Kallscheuer N."/>
            <person name="Luecker S."/>
            <person name="Lage O.M."/>
            <person name="Pohl T."/>
            <person name="Merkel B.J."/>
            <person name="Hornburger P."/>
            <person name="Mueller R.-W."/>
            <person name="Bruemmer F."/>
            <person name="Labrenz M."/>
            <person name="Spormann A.M."/>
            <person name="Op Den Camp H."/>
            <person name="Overmann J."/>
            <person name="Amann R."/>
            <person name="Jetten M.S.M."/>
            <person name="Mascher T."/>
            <person name="Medema M.H."/>
            <person name="Devos D.P."/>
            <person name="Kaster A.-K."/>
            <person name="Ovreas L."/>
            <person name="Rohde M."/>
            <person name="Galperin M.Y."/>
            <person name="Jogler C."/>
        </authorList>
    </citation>
    <scope>NUCLEOTIDE SEQUENCE [LARGE SCALE GENOMIC DNA]</scope>
    <source>
        <strain evidence="2 3">Pla123a</strain>
    </source>
</reference>
<dbReference type="Pfam" id="PF07596">
    <property type="entry name" value="SBP_bac_10"/>
    <property type="match status" value="1"/>
</dbReference>
<keyword evidence="3" id="KW-1185">Reference proteome</keyword>
<dbReference type="PANTHER" id="PTHR30093:SF2">
    <property type="entry name" value="TYPE II SECRETION SYSTEM PROTEIN H"/>
    <property type="match status" value="1"/>
</dbReference>
<dbReference type="NCBIfam" id="TIGR02532">
    <property type="entry name" value="IV_pilin_GFxxxE"/>
    <property type="match status" value="1"/>
</dbReference>
<dbReference type="InterPro" id="IPR045584">
    <property type="entry name" value="Pilin-like"/>
</dbReference>
<dbReference type="Pfam" id="PF07963">
    <property type="entry name" value="N_methyl"/>
    <property type="match status" value="1"/>
</dbReference>
<dbReference type="Gene3D" id="3.30.700.10">
    <property type="entry name" value="Glycoprotein, Type 4 Pilin"/>
    <property type="match status" value="1"/>
</dbReference>
<accession>A0A5C5XWJ6</accession>
<dbReference type="InterPro" id="IPR011453">
    <property type="entry name" value="DUF1559"/>
</dbReference>
<dbReference type="RefSeq" id="WP_146590690.1">
    <property type="nucleotide sequence ID" value="NZ_SJPO01000012.1"/>
</dbReference>
<evidence type="ECO:0000313" key="2">
    <source>
        <dbReference type="EMBL" id="TWT67716.1"/>
    </source>
</evidence>
<protein>
    <submittedName>
        <fullName evidence="2">Type II secretion system protein G</fullName>
    </submittedName>
</protein>
<organism evidence="2 3">
    <name type="scientific">Posidoniimonas polymericola</name>
    <dbReference type="NCBI Taxonomy" id="2528002"/>
    <lineage>
        <taxon>Bacteria</taxon>
        <taxon>Pseudomonadati</taxon>
        <taxon>Planctomycetota</taxon>
        <taxon>Planctomycetia</taxon>
        <taxon>Pirellulales</taxon>
        <taxon>Lacipirellulaceae</taxon>
        <taxon>Posidoniimonas</taxon>
    </lineage>
</organism>
<dbReference type="PANTHER" id="PTHR30093">
    <property type="entry name" value="GENERAL SECRETION PATHWAY PROTEIN G"/>
    <property type="match status" value="1"/>
</dbReference>
<sequence>MARRSAFTLVELLVVIAIIGVLVAPLLPAVQSAREAARRTQCLSNLKNLTLALTNFESAHARYPSSGWAGNWTGDPDRGVGAEQPGGWFFAVAPYVEDGAISAMGKGLAGAERVTALNRRDALTISIANCPTRRDGGPYDKRIRQDSICGDGQGGVLSYDPPLTARSDYAISAGDQTGFDGRCLQISPRAYDEVRDDFPPPASEFSGVSYCGRAVPARMITDGLSKTIALGERWVPVEVYAGDEFWLADDWCMLAGFQDDIVRSTYYDGVTPTHMPRHDSTDFRTLPGVTSLQQTLPRELFGSAHDAGVILSWCDGSARLVAYDVDAEAFRRMGHRADGEVQDIR</sequence>
<gene>
    <name evidence="2" type="primary">pulG_4</name>
    <name evidence="2" type="ORF">Pla123a_42720</name>
</gene>
<dbReference type="SUPFAM" id="SSF54523">
    <property type="entry name" value="Pili subunits"/>
    <property type="match status" value="1"/>
</dbReference>
<dbReference type="Proteomes" id="UP000318478">
    <property type="component" value="Unassembled WGS sequence"/>
</dbReference>
<feature type="domain" description="DUF1559" evidence="1">
    <location>
        <begin position="31"/>
        <end position="328"/>
    </location>
</feature>
<evidence type="ECO:0000259" key="1">
    <source>
        <dbReference type="Pfam" id="PF07596"/>
    </source>
</evidence>
<comment type="caution">
    <text evidence="2">The sequence shown here is derived from an EMBL/GenBank/DDBJ whole genome shotgun (WGS) entry which is preliminary data.</text>
</comment>
<evidence type="ECO:0000313" key="3">
    <source>
        <dbReference type="Proteomes" id="UP000318478"/>
    </source>
</evidence>
<dbReference type="AlphaFoldDB" id="A0A5C5XWJ6"/>
<dbReference type="EMBL" id="SJPO01000012">
    <property type="protein sequence ID" value="TWT67716.1"/>
    <property type="molecule type" value="Genomic_DNA"/>
</dbReference>
<dbReference type="InterPro" id="IPR012902">
    <property type="entry name" value="N_methyl_site"/>
</dbReference>
<name>A0A5C5XWJ6_9BACT</name>
<dbReference type="OrthoDB" id="261038at2"/>
<proteinExistence type="predicted"/>